<keyword evidence="3" id="KW-1185">Reference proteome</keyword>
<dbReference type="EMBL" id="CP063405">
    <property type="protein sequence ID" value="QSZ30174.1"/>
    <property type="molecule type" value="Genomic_DNA"/>
</dbReference>
<organism evidence="2 3">
    <name type="scientific">Monilinia vaccinii-corymbosi</name>
    <dbReference type="NCBI Taxonomy" id="61207"/>
    <lineage>
        <taxon>Eukaryota</taxon>
        <taxon>Fungi</taxon>
        <taxon>Dikarya</taxon>
        <taxon>Ascomycota</taxon>
        <taxon>Pezizomycotina</taxon>
        <taxon>Leotiomycetes</taxon>
        <taxon>Helotiales</taxon>
        <taxon>Sclerotiniaceae</taxon>
        <taxon>Monilinia</taxon>
    </lineage>
</organism>
<evidence type="ECO:0000313" key="3">
    <source>
        <dbReference type="Proteomes" id="UP000672032"/>
    </source>
</evidence>
<dbReference type="AlphaFoldDB" id="A0A8A3P2W4"/>
<feature type="compositionally biased region" description="Polar residues" evidence="1">
    <location>
        <begin position="257"/>
        <end position="272"/>
    </location>
</feature>
<feature type="compositionally biased region" description="Low complexity" evidence="1">
    <location>
        <begin position="310"/>
        <end position="329"/>
    </location>
</feature>
<evidence type="ECO:0000256" key="1">
    <source>
        <dbReference type="SAM" id="MobiDB-lite"/>
    </source>
</evidence>
<reference evidence="2" key="1">
    <citation type="submission" date="2020-10" db="EMBL/GenBank/DDBJ databases">
        <title>Genome Sequence of Monilinia vaccinii-corymbosi Sheds Light on Mummy Berry Disease Infection of Blueberry and Mating Type.</title>
        <authorList>
            <person name="Yow A.G."/>
            <person name="Zhang Y."/>
            <person name="Bansal K."/>
            <person name="Eacker S.M."/>
            <person name="Sullivan S."/>
            <person name="Liachko I."/>
            <person name="Cubeta M.A."/>
            <person name="Rollins J.A."/>
            <person name="Ashrafi H."/>
        </authorList>
    </citation>
    <scope>NUCLEOTIDE SEQUENCE</scope>
    <source>
        <strain evidence="2">RL-1</strain>
    </source>
</reference>
<sequence>MVLENSSSKEANESFDSIPAPDNDPYASSEEGQGQGVGSYDAKLLPQPLPIFGPLFGYNETLLSKAIKARVQGASQITNRSLRQDEIDAVAFHTAKTIRINSFAPVAGFSWGIYRAIQTAPQFRFPFYLPNLETFNPHVFPHVRMPYIRGFQAVIAWHIARGLLYCYMGQWASRMVIGGYGAGVMAVGELNDPRLKDVTKARREVAKTQNNLPSPAGIPRPPMKPGEGRPQTQKTQGYDDASPTGEAEWSGEDDAPVNSQMTPQTTPRTIPTSKDWPERRQIPAQTPAQEEEKPFDLFDDASPTNGQGINTNTTSSQSSQPNSTSTSGSAWDRIRRGEKLASNTGAPSQSQRSGLASVKTKRPKASGDGMASADSFAFSKTEEERNLAQAEAQKEFDERVEKERRGGDFSGGGDQKRW</sequence>
<gene>
    <name evidence="2" type="ORF">DSL72_004694</name>
</gene>
<feature type="region of interest" description="Disordered" evidence="1">
    <location>
        <begin position="205"/>
        <end position="418"/>
    </location>
</feature>
<dbReference type="OrthoDB" id="4204700at2759"/>
<feature type="compositionally biased region" description="Gly residues" evidence="1">
    <location>
        <begin position="408"/>
        <end position="418"/>
    </location>
</feature>
<feature type="region of interest" description="Disordered" evidence="1">
    <location>
        <begin position="1"/>
        <end position="39"/>
    </location>
</feature>
<feature type="compositionally biased region" description="Basic and acidic residues" evidence="1">
    <location>
        <begin position="380"/>
        <end position="407"/>
    </location>
</feature>
<evidence type="ECO:0000313" key="2">
    <source>
        <dbReference type="EMBL" id="QSZ30174.1"/>
    </source>
</evidence>
<name>A0A8A3P2W4_9HELO</name>
<protein>
    <submittedName>
        <fullName evidence="2">Uncharacterized protein</fullName>
    </submittedName>
</protein>
<accession>A0A8A3P2W4</accession>
<dbReference type="Proteomes" id="UP000672032">
    <property type="component" value="Chromosome 1"/>
</dbReference>
<feature type="compositionally biased region" description="Polar residues" evidence="1">
    <location>
        <begin position="341"/>
        <end position="354"/>
    </location>
</feature>
<proteinExistence type="predicted"/>